<dbReference type="InterPro" id="IPR002514">
    <property type="entry name" value="Transposase_8"/>
</dbReference>
<dbReference type="EMBL" id="AP021874">
    <property type="protein sequence ID" value="BBO69737.1"/>
    <property type="molecule type" value="Genomic_DNA"/>
</dbReference>
<dbReference type="GO" id="GO:0003677">
    <property type="term" value="F:DNA binding"/>
    <property type="evidence" value="ECO:0007669"/>
    <property type="project" value="InterPro"/>
</dbReference>
<organism evidence="2 3">
    <name type="scientific">Desulfosarcina alkanivorans</name>
    <dbReference type="NCBI Taxonomy" id="571177"/>
    <lineage>
        <taxon>Bacteria</taxon>
        <taxon>Pseudomonadati</taxon>
        <taxon>Thermodesulfobacteriota</taxon>
        <taxon>Desulfobacteria</taxon>
        <taxon>Desulfobacterales</taxon>
        <taxon>Desulfosarcinaceae</taxon>
        <taxon>Desulfosarcina</taxon>
    </lineage>
</organism>
<dbReference type="Proteomes" id="UP000427906">
    <property type="component" value="Chromosome"/>
</dbReference>
<sequence>MILRYNAFYPIWWTPRRAQGIWAEGGVQWSKKKRKSYSREFKKEAVALITEKGYSIAEASRNLGIEYSVLRRWKQQLADDPQNAFPGKGRQKPGDQELRTLKKNWSG</sequence>
<accession>A0A5K7YYQ6</accession>
<proteinExistence type="predicted"/>
<dbReference type="AlphaFoldDB" id="A0A5K7YYQ6"/>
<dbReference type="SUPFAM" id="SSF46689">
    <property type="entry name" value="Homeodomain-like"/>
    <property type="match status" value="1"/>
</dbReference>
<evidence type="ECO:0000256" key="1">
    <source>
        <dbReference type="SAM" id="MobiDB-lite"/>
    </source>
</evidence>
<dbReference type="GO" id="GO:0004803">
    <property type="term" value="F:transposase activity"/>
    <property type="evidence" value="ECO:0007669"/>
    <property type="project" value="InterPro"/>
</dbReference>
<dbReference type="Gene3D" id="1.10.10.60">
    <property type="entry name" value="Homeodomain-like"/>
    <property type="match status" value="1"/>
</dbReference>
<protein>
    <recommendedName>
        <fullName evidence="4">Transposase</fullName>
    </recommendedName>
</protein>
<feature type="region of interest" description="Disordered" evidence="1">
    <location>
        <begin position="80"/>
        <end position="107"/>
    </location>
</feature>
<evidence type="ECO:0000313" key="3">
    <source>
        <dbReference type="Proteomes" id="UP000427906"/>
    </source>
</evidence>
<evidence type="ECO:0008006" key="4">
    <source>
        <dbReference type="Google" id="ProtNLM"/>
    </source>
</evidence>
<gene>
    <name evidence="2" type="ORF">DSCA_36670</name>
</gene>
<dbReference type="InterPro" id="IPR009057">
    <property type="entry name" value="Homeodomain-like_sf"/>
</dbReference>
<dbReference type="KEGG" id="dalk:DSCA_36670"/>
<name>A0A5K7YYQ6_9BACT</name>
<keyword evidence="3" id="KW-1185">Reference proteome</keyword>
<dbReference type="Pfam" id="PF01527">
    <property type="entry name" value="HTH_Tnp_1"/>
    <property type="match status" value="1"/>
</dbReference>
<evidence type="ECO:0000313" key="2">
    <source>
        <dbReference type="EMBL" id="BBO69737.1"/>
    </source>
</evidence>
<reference evidence="2 3" key="1">
    <citation type="submission" date="2019-11" db="EMBL/GenBank/DDBJ databases">
        <title>Comparative genomics of hydrocarbon-degrading Desulfosarcina strains.</title>
        <authorList>
            <person name="Watanabe M."/>
            <person name="Kojima H."/>
            <person name="Fukui M."/>
        </authorList>
    </citation>
    <scope>NUCLEOTIDE SEQUENCE [LARGE SCALE GENOMIC DNA]</scope>
    <source>
        <strain evidence="2 3">PL12</strain>
    </source>
</reference>
<dbReference type="GO" id="GO:0006313">
    <property type="term" value="P:DNA transposition"/>
    <property type="evidence" value="ECO:0007669"/>
    <property type="project" value="InterPro"/>
</dbReference>